<proteinExistence type="predicted"/>
<dbReference type="RefSeq" id="WP_018590810.1">
    <property type="nucleotide sequence ID" value="NZ_CP117523.1"/>
</dbReference>
<evidence type="ECO:0000313" key="2">
    <source>
        <dbReference type="EMBL" id="WWD83721.1"/>
    </source>
</evidence>
<gene>
    <name evidence="2" type="ORF">TEGL_21350</name>
</gene>
<reference evidence="2 3" key="1">
    <citation type="journal article" date="2023" name="PLoS ONE">
        <title>Genome-based metabolic and phylogenomic analysis of three Terrisporobacter species.</title>
        <authorList>
            <person name="Boer T."/>
            <person name="Bengelsdorf F.R."/>
            <person name="Bomeke M."/>
            <person name="Daniel R."/>
            <person name="Poehlein A."/>
        </authorList>
    </citation>
    <scope>NUCLEOTIDE SEQUENCE [LARGE SCALE GENOMIC DNA]</scope>
    <source>
        <strain evidence="2 3">DSM 1288</strain>
    </source>
</reference>
<keyword evidence="1" id="KW-0732">Signal</keyword>
<organism evidence="2 3">
    <name type="scientific">Terrisporobacter glycolicus ATCC 14880 = DSM 1288</name>
    <dbReference type="NCBI Taxonomy" id="1121315"/>
    <lineage>
        <taxon>Bacteria</taxon>
        <taxon>Bacillati</taxon>
        <taxon>Bacillota</taxon>
        <taxon>Clostridia</taxon>
        <taxon>Peptostreptococcales</taxon>
        <taxon>Peptostreptococcaceae</taxon>
        <taxon>Terrisporobacter</taxon>
    </lineage>
</organism>
<feature type="signal peptide" evidence="1">
    <location>
        <begin position="1"/>
        <end position="24"/>
    </location>
</feature>
<evidence type="ECO:0000256" key="1">
    <source>
        <dbReference type="SAM" id="SignalP"/>
    </source>
</evidence>
<accession>A0ABZ2EW62</accession>
<dbReference type="EMBL" id="CP117523">
    <property type="protein sequence ID" value="WWD83721.1"/>
    <property type="molecule type" value="Genomic_DNA"/>
</dbReference>
<evidence type="ECO:0000313" key="3">
    <source>
        <dbReference type="Proteomes" id="UP001348492"/>
    </source>
</evidence>
<sequence length="144" mass="16840">MKKIKFLLLSFFFFVLIFPGNAFGESLDFTSNHIEIKNDEALTNEHSYPVLRVRNNTDMDLDVTYSFYIKETDSSHFHNSFLVKAGEEKILKVPELSHLGSTNKTRTIWFNWSEPDELKPLQNQIETIPFKSKDSHETQLGFNY</sequence>
<dbReference type="Proteomes" id="UP001348492">
    <property type="component" value="Chromosome"/>
</dbReference>
<feature type="chain" id="PRO_5047117675" evidence="1">
    <location>
        <begin position="25"/>
        <end position="144"/>
    </location>
</feature>
<name>A0ABZ2EW62_9FIRM</name>
<keyword evidence="3" id="KW-1185">Reference proteome</keyword>
<protein>
    <submittedName>
        <fullName evidence="2">Uncharacterized protein</fullName>
    </submittedName>
</protein>